<evidence type="ECO:0000256" key="1">
    <source>
        <dbReference type="ARBA" id="ARBA00022737"/>
    </source>
</evidence>
<dbReference type="Pfam" id="PF13516">
    <property type="entry name" value="LRR_6"/>
    <property type="match status" value="7"/>
</dbReference>
<feature type="domain" description="TAFII55 protein conserved region" evidence="4">
    <location>
        <begin position="548"/>
        <end position="695"/>
    </location>
</feature>
<gene>
    <name evidence="5" type="ORF">N0F65_002082</name>
</gene>
<dbReference type="Pfam" id="PF04658">
    <property type="entry name" value="TAFII55_N"/>
    <property type="match status" value="1"/>
</dbReference>
<dbReference type="SUPFAM" id="SSF52047">
    <property type="entry name" value="RNI-like"/>
    <property type="match status" value="2"/>
</dbReference>
<dbReference type="PANTHER" id="PTHR24111:SF0">
    <property type="entry name" value="LEUCINE-RICH REPEAT-CONTAINING PROTEIN"/>
    <property type="match status" value="1"/>
</dbReference>
<accession>A0AAV2ZEF9</accession>
<feature type="region of interest" description="Disordered" evidence="3">
    <location>
        <begin position="733"/>
        <end position="754"/>
    </location>
</feature>
<dbReference type="EMBL" id="DAKRPA010000009">
    <property type="protein sequence ID" value="DBA04320.1"/>
    <property type="molecule type" value="Genomic_DNA"/>
</dbReference>
<dbReference type="PANTHER" id="PTHR24111">
    <property type="entry name" value="LEUCINE-RICH REPEAT-CONTAINING PROTEIN 34"/>
    <property type="match status" value="1"/>
</dbReference>
<dbReference type="GO" id="GO:0006367">
    <property type="term" value="P:transcription initiation at RNA polymerase II promoter"/>
    <property type="evidence" value="ECO:0007669"/>
    <property type="project" value="InterPro"/>
</dbReference>
<evidence type="ECO:0000256" key="2">
    <source>
        <dbReference type="SAM" id="Coils"/>
    </source>
</evidence>
<dbReference type="Proteomes" id="UP001146120">
    <property type="component" value="Unassembled WGS sequence"/>
</dbReference>
<dbReference type="SMART" id="SM01370">
    <property type="entry name" value="TAFII55_N"/>
    <property type="match status" value="1"/>
</dbReference>
<dbReference type="InterPro" id="IPR052201">
    <property type="entry name" value="LRR-containing_regulator"/>
</dbReference>
<evidence type="ECO:0000256" key="3">
    <source>
        <dbReference type="SAM" id="MobiDB-lite"/>
    </source>
</evidence>
<dbReference type="InterPro" id="IPR006751">
    <property type="entry name" value="TAFII55_prot_cons_reg"/>
</dbReference>
<reference evidence="5" key="2">
    <citation type="journal article" date="2023" name="Microbiol Resour">
        <title>Decontamination and Annotation of the Draft Genome Sequence of the Oomycete Lagenidium giganteum ARSEF 373.</title>
        <authorList>
            <person name="Morgan W.R."/>
            <person name="Tartar A."/>
        </authorList>
    </citation>
    <scope>NUCLEOTIDE SEQUENCE</scope>
    <source>
        <strain evidence="5">ARSEF 373</strain>
    </source>
</reference>
<dbReference type="InterPro" id="IPR032675">
    <property type="entry name" value="LRR_dom_sf"/>
</dbReference>
<name>A0AAV2ZEF9_9STRA</name>
<dbReference type="SMART" id="SM00368">
    <property type="entry name" value="LRR_RI"/>
    <property type="match status" value="10"/>
</dbReference>
<dbReference type="InterPro" id="IPR001611">
    <property type="entry name" value="Leu-rich_rpt"/>
</dbReference>
<keyword evidence="2" id="KW-0175">Coiled coil</keyword>
<evidence type="ECO:0000313" key="6">
    <source>
        <dbReference type="Proteomes" id="UP001146120"/>
    </source>
</evidence>
<feature type="compositionally biased region" description="Polar residues" evidence="3">
    <location>
        <begin position="766"/>
        <end position="778"/>
    </location>
</feature>
<proteinExistence type="predicted"/>
<dbReference type="GO" id="GO:0005669">
    <property type="term" value="C:transcription factor TFIID complex"/>
    <property type="evidence" value="ECO:0007669"/>
    <property type="project" value="InterPro"/>
</dbReference>
<keyword evidence="6" id="KW-1185">Reference proteome</keyword>
<organism evidence="5 6">
    <name type="scientific">Lagenidium giganteum</name>
    <dbReference type="NCBI Taxonomy" id="4803"/>
    <lineage>
        <taxon>Eukaryota</taxon>
        <taxon>Sar</taxon>
        <taxon>Stramenopiles</taxon>
        <taxon>Oomycota</taxon>
        <taxon>Peronosporomycetes</taxon>
        <taxon>Pythiales</taxon>
        <taxon>Pythiaceae</taxon>
    </lineage>
</organism>
<sequence length="902" mass="99084">MLKATEEALAVLDARGVVYFDPGASKWVSRVQPKDIVHTAFGKVTCIFMRGYDGTLLCAHPCGTVYLAHTTVAMDGTGRFTDIALLPARDEEEAAMPEGIQASVKAGNVRMLPTSIDLRGSFLDHGEVQRLCRGLSGNCFVTVLSLSGNQLQDSEASLLADALLHNGCLRELNLSYNVIGMVGSTLLATALSENHHVRQLDLMHNRIGSDGVHPWLGRTLRTNRSIEQLKLTHNDIGDGKVGEILTALSPKPVTEEEHLKHMIARRRTDMPAAVPLDSQAHKRDEDFNKTLTTLLLGNTGIGNHAAELLAHVLMHNHSLTHLDISSNRIGVMGHENIALGLHHNQSLRLLNCNDNNIPDPGGPSLVRSLVAHPAIETLLLQDCLRGSEAASALAALTRKSRTLKTLDISHCSLEPPGVVELYKAVGENNTLQALEMSCTGIKSDNAVSILARALEANHSLRFVNLSYNDITLRGCKMLRDAIGAPSGDEHQAVGAADDSDVMPSSIGARTAGAKLLLSLEGNSGEKKITGVTITCGLRQYWATMSTMEQYLLQLPKKLAAEMRASMGKGDGGKVELVSGADNKHFTFMLNGKEYPAKIAQMPCILETHKTYDENFFYKSGEIGQIFIVTDKEEERQVLEQVEEIPNGITPPNTNVIKRRFEKTKRYNPPFPKPDVARVEEDLVKRIGGGPVEDVEEELVDFYDWMVDEQFPNGLVVTDEMDLIRKHPEYLELTAEPPEKQRKTEHNNAIDGVSAINTPLVTDIGSENESQAGQESAQRSPAFAPTPSPNLSQEAEEDKEVDDLEDDILGDLEEKQPPSKSRASFENDPAYLKLVAAQERLQKQVRDAERDINELTSKVNANSNIVVKNRFKQMLETAQTQRNQFASELEKTRAEIATFEDNA</sequence>
<reference evidence="5" key="1">
    <citation type="submission" date="2022-11" db="EMBL/GenBank/DDBJ databases">
        <authorList>
            <person name="Morgan W.R."/>
            <person name="Tartar A."/>
        </authorList>
    </citation>
    <scope>NUCLEOTIDE SEQUENCE</scope>
    <source>
        <strain evidence="5">ARSEF 373</strain>
    </source>
</reference>
<feature type="region of interest" description="Disordered" evidence="3">
    <location>
        <begin position="766"/>
        <end position="801"/>
    </location>
</feature>
<feature type="compositionally biased region" description="Basic and acidic residues" evidence="3">
    <location>
        <begin position="736"/>
        <end position="747"/>
    </location>
</feature>
<evidence type="ECO:0000313" key="5">
    <source>
        <dbReference type="EMBL" id="DBA04320.1"/>
    </source>
</evidence>
<dbReference type="CDD" id="cd08047">
    <property type="entry name" value="TAF7"/>
    <property type="match status" value="1"/>
</dbReference>
<dbReference type="AlphaFoldDB" id="A0AAV2ZEF9"/>
<feature type="coiled-coil region" evidence="2">
    <location>
        <begin position="830"/>
        <end position="901"/>
    </location>
</feature>
<dbReference type="Gene3D" id="3.80.10.10">
    <property type="entry name" value="Ribonuclease Inhibitor"/>
    <property type="match status" value="4"/>
</dbReference>
<keyword evidence="1" id="KW-0677">Repeat</keyword>
<protein>
    <recommendedName>
        <fullName evidence="4">TAFII55 protein conserved region domain-containing protein</fullName>
    </recommendedName>
</protein>
<comment type="caution">
    <text evidence="5">The sequence shown here is derived from an EMBL/GenBank/DDBJ whole genome shotgun (WGS) entry which is preliminary data.</text>
</comment>
<evidence type="ECO:0000259" key="4">
    <source>
        <dbReference type="SMART" id="SM01370"/>
    </source>
</evidence>